<dbReference type="OrthoDB" id="74813at2759"/>
<dbReference type="InterPro" id="IPR024822">
    <property type="entry name" value="Coilin"/>
</dbReference>
<name>A0A9P0GQ23_9CUCU</name>
<evidence type="ECO:0008006" key="5">
    <source>
        <dbReference type="Google" id="ProtNLM"/>
    </source>
</evidence>
<reference evidence="3" key="1">
    <citation type="submission" date="2022-01" db="EMBL/GenBank/DDBJ databases">
        <authorList>
            <person name="King R."/>
        </authorList>
    </citation>
    <scope>NUCLEOTIDE SEQUENCE</scope>
</reference>
<organism evidence="3 4">
    <name type="scientific">Ceutorhynchus assimilis</name>
    <name type="common">cabbage seed weevil</name>
    <dbReference type="NCBI Taxonomy" id="467358"/>
    <lineage>
        <taxon>Eukaryota</taxon>
        <taxon>Metazoa</taxon>
        <taxon>Ecdysozoa</taxon>
        <taxon>Arthropoda</taxon>
        <taxon>Hexapoda</taxon>
        <taxon>Insecta</taxon>
        <taxon>Pterygota</taxon>
        <taxon>Neoptera</taxon>
        <taxon>Endopterygota</taxon>
        <taxon>Coleoptera</taxon>
        <taxon>Polyphaga</taxon>
        <taxon>Cucujiformia</taxon>
        <taxon>Curculionidae</taxon>
        <taxon>Ceutorhynchinae</taxon>
        <taxon>Ceutorhynchus</taxon>
    </lineage>
</organism>
<feature type="domain" description="Coilin tudor" evidence="2">
    <location>
        <begin position="579"/>
        <end position="626"/>
    </location>
</feature>
<dbReference type="GO" id="GO:0030620">
    <property type="term" value="F:U2 snRNA binding"/>
    <property type="evidence" value="ECO:0007669"/>
    <property type="project" value="TreeGrafter"/>
</dbReference>
<gene>
    <name evidence="3" type="ORF">CEUTPL_LOCUS1265</name>
</gene>
<dbReference type="GO" id="GO:0000387">
    <property type="term" value="P:spliceosomal snRNP assembly"/>
    <property type="evidence" value="ECO:0007669"/>
    <property type="project" value="TreeGrafter"/>
</dbReference>
<evidence type="ECO:0000259" key="1">
    <source>
        <dbReference type="Pfam" id="PF15862"/>
    </source>
</evidence>
<dbReference type="InterPro" id="IPR031722">
    <property type="entry name" value="Coilin_N"/>
</dbReference>
<keyword evidence="4" id="KW-1185">Reference proteome</keyword>
<sequence length="671" mass="75235">MAGSKGFRVILDLSRCFQDHRKTARVFIKEDFKTIQDLQVHISNVFGIQDYYLTSGEHYLPLLEDIGVLSNGETICVIPKQENTALLDSSNLCSNGIAEKKACKIPQQNITFRKVHEKSKADTVRLSRHADTPLISYNKYRPPRMITGQYLKKKSNNIIQIDVLRNDKSIEPSNVSENEQNEDSSENYARMENLTRIPEERNHSFSDNDISINAMPNDKIQTSLEKNDFSNENGIDGKDDTFKMTISEFATGDIELDVSSNKSPLLNEMSSFNVSIENKKTFPLCASSQFVTERKQIRIQEESTYSFSNDDVSIKGMPNEKVQKSLGENNFLNNDIDKKEYTSKMTISKSSTDDIGLDVSSNMVPLSSESSSLNLCIENEKTIPLCTSSSLATIGKLIRIPGESNYSFSNMPNDEKQESLGKNDLSNIDCCKKEDTSKTTFSNFAKKEIASNESSDIALTWDNSSVLSNLSTENDNNFTSDTSVPVVKKRKRIRIRKRKKPKTSVLDSKEEAPFNSLFKTKSTPDRSCSIVHIRFGADKIDSEKMEVNEDASSAPVDSEILNDEDTIVDKWKRHISDAPLLNTIPKSGDIITFKILKIGENYTPQITNNIIGKVETCESETGELSVNILGGLEELSPPSSGKFGLDCEENRKSTTRSFLFTQLISPRLLNL</sequence>
<evidence type="ECO:0000313" key="4">
    <source>
        <dbReference type="Proteomes" id="UP001152799"/>
    </source>
</evidence>
<dbReference type="PANTHER" id="PTHR15197:SF0">
    <property type="entry name" value="COILIN"/>
    <property type="match status" value="1"/>
</dbReference>
<dbReference type="GO" id="GO:0015030">
    <property type="term" value="C:Cajal body"/>
    <property type="evidence" value="ECO:0007669"/>
    <property type="project" value="TreeGrafter"/>
</dbReference>
<dbReference type="InterPro" id="IPR056398">
    <property type="entry name" value="Tudor_Coilin"/>
</dbReference>
<dbReference type="PANTHER" id="PTHR15197">
    <property type="entry name" value="COILIN P80"/>
    <property type="match status" value="1"/>
</dbReference>
<dbReference type="Pfam" id="PF15862">
    <property type="entry name" value="Coilin_N"/>
    <property type="match status" value="1"/>
</dbReference>
<protein>
    <recommendedName>
        <fullName evidence="5">Coilin</fullName>
    </recommendedName>
</protein>
<evidence type="ECO:0000259" key="2">
    <source>
        <dbReference type="Pfam" id="PF23086"/>
    </source>
</evidence>
<dbReference type="Pfam" id="PF23086">
    <property type="entry name" value="Tudor_Coilin"/>
    <property type="match status" value="1"/>
</dbReference>
<dbReference type="AlphaFoldDB" id="A0A9P0GQ23"/>
<dbReference type="GO" id="GO:0030619">
    <property type="term" value="F:U1 snRNA binding"/>
    <property type="evidence" value="ECO:0007669"/>
    <property type="project" value="TreeGrafter"/>
</dbReference>
<dbReference type="EMBL" id="OU892277">
    <property type="protein sequence ID" value="CAH1122182.1"/>
    <property type="molecule type" value="Genomic_DNA"/>
</dbReference>
<dbReference type="Proteomes" id="UP001152799">
    <property type="component" value="Chromosome 1"/>
</dbReference>
<proteinExistence type="predicted"/>
<accession>A0A9P0GQ23</accession>
<evidence type="ECO:0000313" key="3">
    <source>
        <dbReference type="EMBL" id="CAH1122182.1"/>
    </source>
</evidence>
<feature type="domain" description="Coilin N-terminal" evidence="1">
    <location>
        <begin position="11"/>
        <end position="119"/>
    </location>
</feature>